<dbReference type="AlphaFoldDB" id="A0A085M7E3"/>
<keyword evidence="3" id="KW-1185">Reference proteome</keyword>
<evidence type="ECO:0000313" key="3">
    <source>
        <dbReference type="Proteomes" id="UP000030764"/>
    </source>
</evidence>
<evidence type="ECO:0000256" key="1">
    <source>
        <dbReference type="SAM" id="Phobius"/>
    </source>
</evidence>
<keyword evidence="1" id="KW-0472">Membrane</keyword>
<gene>
    <name evidence="2" type="ORF">M513_06053</name>
</gene>
<sequence>MKFDAIRGPREQVVPLTAAGSIRSFPYRPMFCKNPFIGMYFTVGLVILPYVFYKLDKKLGTVDSCILAVLLRMLRLGIEEGRKRLKKELRERKMHRVGGEVQFLRDYEYLKEHLLKQWEKENK</sequence>
<evidence type="ECO:0000313" key="2">
    <source>
        <dbReference type="EMBL" id="KFD53139.1"/>
    </source>
</evidence>
<keyword evidence="1" id="KW-0812">Transmembrane</keyword>
<reference evidence="2 3" key="1">
    <citation type="journal article" date="2014" name="Nat. Genet.">
        <title>Genome and transcriptome of the porcine whipworm Trichuris suis.</title>
        <authorList>
            <person name="Jex A.R."/>
            <person name="Nejsum P."/>
            <person name="Schwarz E.M."/>
            <person name="Hu L."/>
            <person name="Young N.D."/>
            <person name="Hall R.S."/>
            <person name="Korhonen P.K."/>
            <person name="Liao S."/>
            <person name="Thamsborg S."/>
            <person name="Xia J."/>
            <person name="Xu P."/>
            <person name="Wang S."/>
            <person name="Scheerlinck J.P."/>
            <person name="Hofmann A."/>
            <person name="Sternberg P.W."/>
            <person name="Wang J."/>
            <person name="Gasser R.B."/>
        </authorList>
    </citation>
    <scope>NUCLEOTIDE SEQUENCE [LARGE SCALE GENOMIC DNA]</scope>
    <source>
        <strain evidence="2">DCEP-RM93M</strain>
    </source>
</reference>
<protein>
    <submittedName>
        <fullName evidence="2">Uncharacterized protein</fullName>
    </submittedName>
</protein>
<organism evidence="2 3">
    <name type="scientific">Trichuris suis</name>
    <name type="common">pig whipworm</name>
    <dbReference type="NCBI Taxonomy" id="68888"/>
    <lineage>
        <taxon>Eukaryota</taxon>
        <taxon>Metazoa</taxon>
        <taxon>Ecdysozoa</taxon>
        <taxon>Nematoda</taxon>
        <taxon>Enoplea</taxon>
        <taxon>Dorylaimia</taxon>
        <taxon>Trichinellida</taxon>
        <taxon>Trichuridae</taxon>
        <taxon>Trichuris</taxon>
    </lineage>
</organism>
<proteinExistence type="predicted"/>
<keyword evidence="1" id="KW-1133">Transmembrane helix</keyword>
<accession>A0A085M7E3</accession>
<dbReference type="Proteomes" id="UP000030764">
    <property type="component" value="Unassembled WGS sequence"/>
</dbReference>
<name>A0A085M7E3_9BILA</name>
<dbReference type="EMBL" id="KL363220">
    <property type="protein sequence ID" value="KFD53139.1"/>
    <property type="molecule type" value="Genomic_DNA"/>
</dbReference>
<feature type="transmembrane region" description="Helical" evidence="1">
    <location>
        <begin position="36"/>
        <end position="53"/>
    </location>
</feature>